<dbReference type="RefSeq" id="XP_008617205.1">
    <property type="nucleotide sequence ID" value="XM_008618983.1"/>
</dbReference>
<evidence type="ECO:0000313" key="3">
    <source>
        <dbReference type="Proteomes" id="UP000030762"/>
    </source>
</evidence>
<organism evidence="2 3">
    <name type="scientific">Saprolegnia diclina (strain VS20)</name>
    <dbReference type="NCBI Taxonomy" id="1156394"/>
    <lineage>
        <taxon>Eukaryota</taxon>
        <taxon>Sar</taxon>
        <taxon>Stramenopiles</taxon>
        <taxon>Oomycota</taxon>
        <taxon>Saprolegniomycetes</taxon>
        <taxon>Saprolegniales</taxon>
        <taxon>Saprolegniaceae</taxon>
        <taxon>Saprolegnia</taxon>
    </lineage>
</organism>
<evidence type="ECO:0000256" key="1">
    <source>
        <dbReference type="SAM" id="SignalP"/>
    </source>
</evidence>
<dbReference type="Proteomes" id="UP000030762">
    <property type="component" value="Unassembled WGS sequence"/>
</dbReference>
<evidence type="ECO:0000313" key="2">
    <source>
        <dbReference type="EMBL" id="EQC29438.1"/>
    </source>
</evidence>
<feature type="chain" id="PRO_5004583875" description="Secreted protein" evidence="1">
    <location>
        <begin position="20"/>
        <end position="151"/>
    </location>
</feature>
<feature type="signal peptide" evidence="1">
    <location>
        <begin position="1"/>
        <end position="19"/>
    </location>
</feature>
<proteinExistence type="predicted"/>
<keyword evidence="3" id="KW-1185">Reference proteome</keyword>
<evidence type="ECO:0008006" key="4">
    <source>
        <dbReference type="Google" id="ProtNLM"/>
    </source>
</evidence>
<protein>
    <recommendedName>
        <fullName evidence="4">Secreted protein</fullName>
    </recommendedName>
</protein>
<sequence length="151" mass="16523">MLLWSALWVLALVLGLGHAKVVYLRRRAYVAPSDSAFGVHEYHDEKLFVVHGGRSHRHLLNAPFGSDAHVDGTQDAHEHAQADGVSASDVGFAAETAADQSDIYYEKLVVFKKSHTSSVDAVDMAAAQLHQHGQLQASDANERVEQRQALQ</sequence>
<dbReference type="OMA" id="HEYHDEK"/>
<reference evidence="2 3" key="1">
    <citation type="submission" date="2012-04" db="EMBL/GenBank/DDBJ databases">
        <title>The Genome Sequence of Saprolegnia declina VS20.</title>
        <authorList>
            <consortium name="The Broad Institute Genome Sequencing Platform"/>
            <person name="Russ C."/>
            <person name="Nusbaum C."/>
            <person name="Tyler B."/>
            <person name="van West P."/>
            <person name="Dieguez-Uribeondo J."/>
            <person name="de Bruijn I."/>
            <person name="Tripathy S."/>
            <person name="Jiang R."/>
            <person name="Young S.K."/>
            <person name="Zeng Q."/>
            <person name="Gargeya S."/>
            <person name="Fitzgerald M."/>
            <person name="Haas B."/>
            <person name="Abouelleil A."/>
            <person name="Alvarado L."/>
            <person name="Arachchi H.M."/>
            <person name="Berlin A."/>
            <person name="Chapman S.B."/>
            <person name="Goldberg J."/>
            <person name="Griggs A."/>
            <person name="Gujja S."/>
            <person name="Hansen M."/>
            <person name="Howarth C."/>
            <person name="Imamovic A."/>
            <person name="Larimer J."/>
            <person name="McCowen C."/>
            <person name="Montmayeur A."/>
            <person name="Murphy C."/>
            <person name="Neiman D."/>
            <person name="Pearson M."/>
            <person name="Priest M."/>
            <person name="Roberts A."/>
            <person name="Saif S."/>
            <person name="Shea T."/>
            <person name="Sisk P."/>
            <person name="Sykes S."/>
            <person name="Wortman J."/>
            <person name="Nusbaum C."/>
            <person name="Birren B."/>
        </authorList>
    </citation>
    <scope>NUCLEOTIDE SEQUENCE [LARGE SCALE GENOMIC DNA]</scope>
    <source>
        <strain evidence="2 3">VS20</strain>
    </source>
</reference>
<dbReference type="InParanoid" id="T0RBA2"/>
<gene>
    <name evidence="2" type="ORF">SDRG_12900</name>
</gene>
<name>T0RBA2_SAPDV</name>
<dbReference type="AlphaFoldDB" id="T0RBA2"/>
<dbReference type="VEuPathDB" id="FungiDB:SDRG_12900"/>
<keyword evidence="1" id="KW-0732">Signal</keyword>
<dbReference type="EMBL" id="JH767184">
    <property type="protein sequence ID" value="EQC29438.1"/>
    <property type="molecule type" value="Genomic_DNA"/>
</dbReference>
<accession>T0RBA2</accession>
<dbReference type="OrthoDB" id="10346744at2759"/>
<dbReference type="GeneID" id="19953627"/>